<evidence type="ECO:0000313" key="1">
    <source>
        <dbReference type="EMBL" id="XCM36638.1"/>
    </source>
</evidence>
<dbReference type="AlphaFoldDB" id="A0AAU8JBR4"/>
<sequence length="147" mass="15996">MRTQSLLAPLSCSALISAGLGLLMPVLPALAVTSEVNNINPVEHSSVTNSEQFLISQGGCPRAKVIEAYETDTYYASICEDRNGERFYYGQHKGNGSSVNVYGVQSTDSGYYIAYTTDDSGNEYTYMVGPSLDVYKNGDLIFSEPTY</sequence>
<proteinExistence type="predicted"/>
<reference evidence="1" key="1">
    <citation type="submission" date="2024-07" db="EMBL/GenBank/DDBJ databases">
        <authorList>
            <person name="Kim Y.J."/>
            <person name="Jeong J.Y."/>
        </authorList>
    </citation>
    <scope>NUCLEOTIDE SEQUENCE</scope>
    <source>
        <strain evidence="1">GIHE-MW2</strain>
    </source>
</reference>
<gene>
    <name evidence="1" type="ORF">ABWT76_005411</name>
</gene>
<evidence type="ECO:0008006" key="2">
    <source>
        <dbReference type="Google" id="ProtNLM"/>
    </source>
</evidence>
<protein>
    <recommendedName>
        <fullName evidence="2">Secreted protein</fullName>
    </recommendedName>
</protein>
<dbReference type="RefSeq" id="WP_354635248.1">
    <property type="nucleotide sequence ID" value="NZ_CP159837.1"/>
</dbReference>
<organism evidence="1">
    <name type="scientific">Planktothricoides raciborskii GIHE-MW2</name>
    <dbReference type="NCBI Taxonomy" id="2792601"/>
    <lineage>
        <taxon>Bacteria</taxon>
        <taxon>Bacillati</taxon>
        <taxon>Cyanobacteriota</taxon>
        <taxon>Cyanophyceae</taxon>
        <taxon>Oscillatoriophycideae</taxon>
        <taxon>Oscillatoriales</taxon>
        <taxon>Oscillatoriaceae</taxon>
        <taxon>Planktothricoides</taxon>
    </lineage>
</organism>
<dbReference type="EMBL" id="CP159837">
    <property type="protein sequence ID" value="XCM36638.1"/>
    <property type="molecule type" value="Genomic_DNA"/>
</dbReference>
<name>A0AAU8JBR4_9CYAN</name>
<accession>A0AAU8JBR4</accession>